<dbReference type="Gene3D" id="3.30.160.60">
    <property type="entry name" value="Classic Zinc Finger"/>
    <property type="match status" value="1"/>
</dbReference>
<keyword evidence="4" id="KW-0677">Repeat</keyword>
<keyword evidence="7" id="KW-0238">DNA-binding</keyword>
<keyword evidence="3" id="KW-0479">Metal-binding</keyword>
<comment type="subcellular location">
    <subcellularLocation>
        <location evidence="1">Nucleus</location>
    </subcellularLocation>
</comment>
<sequence>MSQTGDIPHIKQDTDCEAECDNNCTKAPNADYLQALAGEKQEKLDSYANVADKDHCPAFSMSPSSKNIFDEQMKEVHKVKPRTLLTFGRPQDFLPQKKNRKTKKTIQKKRFVNFRKKTREINHPKSGQITKDLSSNLIDNLTMPSNPCPTLSDGDAVSLQNTDSGIKSTQFNGKHALIGRKREKHYKCDYCGVGFFHNSTLLEHRRIHTGEK</sequence>
<keyword evidence="5 9" id="KW-0863">Zinc-finger</keyword>
<dbReference type="GO" id="GO:0008270">
    <property type="term" value="F:zinc ion binding"/>
    <property type="evidence" value="ECO:0007669"/>
    <property type="project" value="UniProtKB-KW"/>
</dbReference>
<dbReference type="PROSITE" id="PS00028">
    <property type="entry name" value="ZINC_FINGER_C2H2_1"/>
    <property type="match status" value="1"/>
</dbReference>
<dbReference type="InterPro" id="IPR013087">
    <property type="entry name" value="Znf_C2H2_type"/>
</dbReference>
<name>A0A0B7AX31_9EUPU</name>
<evidence type="ECO:0000256" key="6">
    <source>
        <dbReference type="ARBA" id="ARBA00022833"/>
    </source>
</evidence>
<evidence type="ECO:0000256" key="8">
    <source>
        <dbReference type="ARBA" id="ARBA00023242"/>
    </source>
</evidence>
<keyword evidence="8" id="KW-0539">Nucleus</keyword>
<proteinExistence type="inferred from homology"/>
<comment type="similarity">
    <text evidence="2">Belongs to the krueppel C2H2-type zinc-finger protein family.</text>
</comment>
<organism evidence="11">
    <name type="scientific">Arion vulgaris</name>
    <dbReference type="NCBI Taxonomy" id="1028688"/>
    <lineage>
        <taxon>Eukaryota</taxon>
        <taxon>Metazoa</taxon>
        <taxon>Spiralia</taxon>
        <taxon>Lophotrochozoa</taxon>
        <taxon>Mollusca</taxon>
        <taxon>Gastropoda</taxon>
        <taxon>Heterobranchia</taxon>
        <taxon>Euthyneura</taxon>
        <taxon>Panpulmonata</taxon>
        <taxon>Eupulmonata</taxon>
        <taxon>Stylommatophora</taxon>
        <taxon>Helicina</taxon>
        <taxon>Arionoidea</taxon>
        <taxon>Arionidae</taxon>
        <taxon>Arion</taxon>
    </lineage>
</organism>
<evidence type="ECO:0000259" key="10">
    <source>
        <dbReference type="PROSITE" id="PS50157"/>
    </source>
</evidence>
<dbReference type="GO" id="GO:0003677">
    <property type="term" value="F:DNA binding"/>
    <property type="evidence" value="ECO:0007669"/>
    <property type="project" value="UniProtKB-KW"/>
</dbReference>
<dbReference type="SMART" id="SM00355">
    <property type="entry name" value="ZnF_C2H2"/>
    <property type="match status" value="1"/>
</dbReference>
<dbReference type="InterPro" id="IPR036236">
    <property type="entry name" value="Znf_C2H2_sf"/>
</dbReference>
<dbReference type="GO" id="GO:0005634">
    <property type="term" value="C:nucleus"/>
    <property type="evidence" value="ECO:0007669"/>
    <property type="project" value="UniProtKB-SubCell"/>
</dbReference>
<evidence type="ECO:0000256" key="7">
    <source>
        <dbReference type="ARBA" id="ARBA00023125"/>
    </source>
</evidence>
<evidence type="ECO:0000256" key="4">
    <source>
        <dbReference type="ARBA" id="ARBA00022737"/>
    </source>
</evidence>
<reference evidence="11" key="1">
    <citation type="submission" date="2014-12" db="EMBL/GenBank/DDBJ databases">
        <title>Insight into the proteome of Arion vulgaris.</title>
        <authorList>
            <person name="Aradska J."/>
            <person name="Bulat T."/>
            <person name="Smidak R."/>
            <person name="Sarate P."/>
            <person name="Gangsoo J."/>
            <person name="Sialana F."/>
            <person name="Bilban M."/>
            <person name="Lubec G."/>
        </authorList>
    </citation>
    <scope>NUCLEOTIDE SEQUENCE</scope>
    <source>
        <tissue evidence="11">Skin</tissue>
    </source>
</reference>
<feature type="domain" description="C2H2-type" evidence="10">
    <location>
        <begin position="186"/>
        <end position="212"/>
    </location>
</feature>
<evidence type="ECO:0000313" key="11">
    <source>
        <dbReference type="EMBL" id="CEK85217.1"/>
    </source>
</evidence>
<dbReference type="EMBL" id="HACG01038352">
    <property type="protein sequence ID" value="CEK85217.1"/>
    <property type="molecule type" value="Transcribed_RNA"/>
</dbReference>
<dbReference type="AlphaFoldDB" id="A0A0B7AX31"/>
<evidence type="ECO:0000256" key="5">
    <source>
        <dbReference type="ARBA" id="ARBA00022771"/>
    </source>
</evidence>
<evidence type="ECO:0000256" key="3">
    <source>
        <dbReference type="ARBA" id="ARBA00022723"/>
    </source>
</evidence>
<dbReference type="FunFam" id="3.30.160.60:FF:000663">
    <property type="entry name" value="Zinc finger protein 45"/>
    <property type="match status" value="1"/>
</dbReference>
<dbReference type="PROSITE" id="PS50157">
    <property type="entry name" value="ZINC_FINGER_C2H2_2"/>
    <property type="match status" value="1"/>
</dbReference>
<evidence type="ECO:0000256" key="2">
    <source>
        <dbReference type="ARBA" id="ARBA00006991"/>
    </source>
</evidence>
<accession>A0A0B7AX31</accession>
<protein>
    <recommendedName>
        <fullName evidence="10">C2H2-type domain-containing protein</fullName>
    </recommendedName>
</protein>
<dbReference type="SUPFAM" id="SSF57667">
    <property type="entry name" value="beta-beta-alpha zinc fingers"/>
    <property type="match status" value="1"/>
</dbReference>
<keyword evidence="6" id="KW-0862">Zinc</keyword>
<gene>
    <name evidence="11" type="primary">ORF147042</name>
</gene>
<feature type="non-terminal residue" evidence="11">
    <location>
        <position position="212"/>
    </location>
</feature>
<evidence type="ECO:0000256" key="1">
    <source>
        <dbReference type="ARBA" id="ARBA00004123"/>
    </source>
</evidence>
<evidence type="ECO:0000256" key="9">
    <source>
        <dbReference type="PROSITE-ProRule" id="PRU00042"/>
    </source>
</evidence>